<dbReference type="PANTHER" id="PTHR30272">
    <property type="entry name" value="3-HYDROXYACYL-[ACYL-CARRIER-PROTEIN] DEHYDRATASE"/>
    <property type="match status" value="1"/>
</dbReference>
<keyword evidence="6" id="KW-0443">Lipid metabolism</keyword>
<dbReference type="GO" id="GO:0019171">
    <property type="term" value="F:(3R)-hydroxyacyl-[acyl-carrier-protein] dehydratase activity"/>
    <property type="evidence" value="ECO:0007669"/>
    <property type="project" value="UniProtKB-EC"/>
</dbReference>
<accession>A0A4P2VN14</accession>
<dbReference type="NCBIfam" id="NF000582">
    <property type="entry name" value="PRK00006.1"/>
    <property type="match status" value="1"/>
</dbReference>
<keyword evidence="3" id="KW-0963">Cytoplasm</keyword>
<evidence type="ECO:0000256" key="8">
    <source>
        <dbReference type="ARBA" id="ARBA00025049"/>
    </source>
</evidence>
<dbReference type="CDD" id="cd01288">
    <property type="entry name" value="FabZ"/>
    <property type="match status" value="1"/>
</dbReference>
<sequence length="157" mass="18091">MKESQPKVFMDLERIKKYIPHRDPLLLIDTINEIPNRDKIISSKTHRITDPVFAGHFPKNPIYPGVYYIEAMAQTGAVLIAYIREEEQLFEVKLGVLATIDEVRFRKPTGPDDTVRYEVTVEKRRGPFIWFKGTAFVQDEIAVEGKFSIALGVLKRN</sequence>
<dbReference type="InterPro" id="IPR013114">
    <property type="entry name" value="FabA_FabZ"/>
</dbReference>
<keyword evidence="4" id="KW-0444">Lipid biosynthesis</keyword>
<dbReference type="InterPro" id="IPR029069">
    <property type="entry name" value="HotDog_dom_sf"/>
</dbReference>
<dbReference type="AlphaFoldDB" id="A0A4P2VN14"/>
<evidence type="ECO:0000256" key="6">
    <source>
        <dbReference type="ARBA" id="ARBA00023098"/>
    </source>
</evidence>
<dbReference type="Gene3D" id="3.10.129.10">
    <property type="entry name" value="Hotdog Thioesterase"/>
    <property type="match status" value="1"/>
</dbReference>
<dbReference type="KEGG" id="sbf:JCM31447_28760"/>
<dbReference type="Pfam" id="PF07977">
    <property type="entry name" value="FabA"/>
    <property type="match status" value="1"/>
</dbReference>
<keyword evidence="7" id="KW-0456">Lyase</keyword>
<dbReference type="EMBL" id="AP019368">
    <property type="protein sequence ID" value="BBH54411.1"/>
    <property type="molecule type" value="Genomic_DNA"/>
</dbReference>
<evidence type="ECO:0000313" key="10">
    <source>
        <dbReference type="Proteomes" id="UP000291236"/>
    </source>
</evidence>
<organism evidence="9 10">
    <name type="scientific">Fluviispira sanaruensis</name>
    <dbReference type="NCBI Taxonomy" id="2493639"/>
    <lineage>
        <taxon>Bacteria</taxon>
        <taxon>Pseudomonadati</taxon>
        <taxon>Bdellovibrionota</taxon>
        <taxon>Oligoflexia</taxon>
        <taxon>Silvanigrellales</taxon>
        <taxon>Silvanigrellaceae</taxon>
        <taxon>Fluviispira</taxon>
    </lineage>
</organism>
<protein>
    <recommendedName>
        <fullName evidence="2">3-hydroxyacyl-[acyl-carrier-protein] dehydratase</fullName>
        <ecNumber evidence="2">4.2.1.59</ecNumber>
    </recommendedName>
</protein>
<dbReference type="EC" id="4.2.1.59" evidence="2"/>
<evidence type="ECO:0000256" key="3">
    <source>
        <dbReference type="ARBA" id="ARBA00022490"/>
    </source>
</evidence>
<keyword evidence="5" id="KW-0441">Lipid A biosynthesis</keyword>
<comment type="function">
    <text evidence="8">Involved in unsaturated fatty acids biosynthesis. Catalyzes the dehydration of short chain beta-hydroxyacyl-ACPs and long chain saturated and unsaturated beta-hydroxyacyl-ACPs.</text>
</comment>
<gene>
    <name evidence="9" type="ORF">JCM31447_28760</name>
</gene>
<evidence type="ECO:0000313" key="9">
    <source>
        <dbReference type="EMBL" id="BBH54411.1"/>
    </source>
</evidence>
<evidence type="ECO:0000256" key="7">
    <source>
        <dbReference type="ARBA" id="ARBA00023239"/>
    </source>
</evidence>
<dbReference type="SUPFAM" id="SSF54637">
    <property type="entry name" value="Thioesterase/thiol ester dehydrase-isomerase"/>
    <property type="match status" value="1"/>
</dbReference>
<evidence type="ECO:0000256" key="5">
    <source>
        <dbReference type="ARBA" id="ARBA00022556"/>
    </source>
</evidence>
<dbReference type="PANTHER" id="PTHR30272:SF1">
    <property type="entry name" value="3-HYDROXYACYL-[ACYL-CARRIER-PROTEIN] DEHYDRATASE"/>
    <property type="match status" value="1"/>
</dbReference>
<dbReference type="RefSeq" id="WP_172603967.1">
    <property type="nucleotide sequence ID" value="NZ_AP019368.1"/>
</dbReference>
<evidence type="ECO:0000256" key="4">
    <source>
        <dbReference type="ARBA" id="ARBA00022516"/>
    </source>
</evidence>
<dbReference type="Proteomes" id="UP000291236">
    <property type="component" value="Chromosome"/>
</dbReference>
<dbReference type="GO" id="GO:0005737">
    <property type="term" value="C:cytoplasm"/>
    <property type="evidence" value="ECO:0007669"/>
    <property type="project" value="UniProtKB-SubCell"/>
</dbReference>
<proteinExistence type="predicted"/>
<evidence type="ECO:0000256" key="2">
    <source>
        <dbReference type="ARBA" id="ARBA00013167"/>
    </source>
</evidence>
<dbReference type="FunFam" id="3.10.129.10:FF:000001">
    <property type="entry name" value="3-hydroxyacyl-[acyl-carrier-protein] dehydratase FabZ"/>
    <property type="match status" value="1"/>
</dbReference>
<comment type="subcellular location">
    <subcellularLocation>
        <location evidence="1">Cytoplasm</location>
    </subcellularLocation>
</comment>
<reference evidence="9 10" key="1">
    <citation type="submission" date="2018-12" db="EMBL/GenBank/DDBJ databases">
        <title>Rubrispira sanarue gen. nov., sp., nov., a member of the order Silvanigrellales, isolated from a brackish lake in Hamamatsu Japan.</title>
        <authorList>
            <person name="Maejima Y."/>
            <person name="Iino T."/>
            <person name="Muraguchi Y."/>
            <person name="Fukuda K."/>
            <person name="Nojiri H."/>
            <person name="Ohkuma M."/>
            <person name="Moriuchi R."/>
            <person name="Dohra H."/>
            <person name="Kimbara K."/>
            <person name="Shintani M."/>
        </authorList>
    </citation>
    <scope>NUCLEOTIDE SEQUENCE [LARGE SCALE GENOMIC DNA]</scope>
    <source>
        <strain evidence="9 10">RF1110005</strain>
    </source>
</reference>
<dbReference type="GO" id="GO:0009245">
    <property type="term" value="P:lipid A biosynthetic process"/>
    <property type="evidence" value="ECO:0007669"/>
    <property type="project" value="UniProtKB-KW"/>
</dbReference>
<evidence type="ECO:0000256" key="1">
    <source>
        <dbReference type="ARBA" id="ARBA00004496"/>
    </source>
</evidence>
<dbReference type="GO" id="GO:0016020">
    <property type="term" value="C:membrane"/>
    <property type="evidence" value="ECO:0007669"/>
    <property type="project" value="GOC"/>
</dbReference>
<name>A0A4P2VN14_FLUSA</name>
<keyword evidence="10" id="KW-1185">Reference proteome</keyword>